<protein>
    <submittedName>
        <fullName evidence="2">Recombinase family protein</fullName>
    </submittedName>
</protein>
<evidence type="ECO:0000313" key="3">
    <source>
        <dbReference type="Proteomes" id="UP001597417"/>
    </source>
</evidence>
<reference evidence="3" key="1">
    <citation type="journal article" date="2019" name="Int. J. Syst. Evol. Microbiol.">
        <title>The Global Catalogue of Microorganisms (GCM) 10K type strain sequencing project: providing services to taxonomists for standard genome sequencing and annotation.</title>
        <authorList>
            <consortium name="The Broad Institute Genomics Platform"/>
            <consortium name="The Broad Institute Genome Sequencing Center for Infectious Disease"/>
            <person name="Wu L."/>
            <person name="Ma J."/>
        </authorList>
    </citation>
    <scope>NUCLEOTIDE SEQUENCE [LARGE SCALE GENOMIC DNA]</scope>
    <source>
        <strain evidence="3">CGMCC 4.7645</strain>
    </source>
</reference>
<organism evidence="2 3">
    <name type="scientific">Amycolatopsis pigmentata</name>
    <dbReference type="NCBI Taxonomy" id="450801"/>
    <lineage>
        <taxon>Bacteria</taxon>
        <taxon>Bacillati</taxon>
        <taxon>Actinomycetota</taxon>
        <taxon>Actinomycetes</taxon>
        <taxon>Pseudonocardiales</taxon>
        <taxon>Pseudonocardiaceae</taxon>
        <taxon>Amycolatopsis</taxon>
    </lineage>
</organism>
<dbReference type="InterPro" id="IPR006119">
    <property type="entry name" value="Resolv_N"/>
</dbReference>
<gene>
    <name evidence="2" type="ORF">ACFSXZ_05200</name>
</gene>
<dbReference type="RefSeq" id="WP_378261768.1">
    <property type="nucleotide sequence ID" value="NZ_JBHUKR010000004.1"/>
</dbReference>
<accession>A0ABW5FNX5</accession>
<dbReference type="InterPro" id="IPR036162">
    <property type="entry name" value="Resolvase-like_N_sf"/>
</dbReference>
<proteinExistence type="predicted"/>
<dbReference type="Gene3D" id="3.40.50.1390">
    <property type="entry name" value="Resolvase, N-terminal catalytic domain"/>
    <property type="match status" value="1"/>
</dbReference>
<dbReference type="EMBL" id="JBHUKR010000004">
    <property type="protein sequence ID" value="MFD2415721.1"/>
    <property type="molecule type" value="Genomic_DNA"/>
</dbReference>
<comment type="caution">
    <text evidence="2">The sequence shown here is derived from an EMBL/GenBank/DDBJ whole genome shotgun (WGS) entry which is preliminary data.</text>
</comment>
<sequence>MSIRLTEQETKGPKPGSVAYGYLRMAEPDEAEISRLRSRLGTYCQQRGYRLVTVFCDREVQHTELARAGFTGLFDAVSADESGSVVVLVPEKEHLSRDELVRKSLEQSIRVAGGQLVTTDEINGHKPKIRRSAC</sequence>
<dbReference type="Proteomes" id="UP001597417">
    <property type="component" value="Unassembled WGS sequence"/>
</dbReference>
<feature type="domain" description="Resolvase/invertase-type recombinase catalytic" evidence="1">
    <location>
        <begin position="19"/>
        <end position="126"/>
    </location>
</feature>
<evidence type="ECO:0000313" key="2">
    <source>
        <dbReference type="EMBL" id="MFD2415721.1"/>
    </source>
</evidence>
<evidence type="ECO:0000259" key="1">
    <source>
        <dbReference type="Pfam" id="PF00239"/>
    </source>
</evidence>
<keyword evidence="3" id="KW-1185">Reference proteome</keyword>
<name>A0ABW5FNX5_9PSEU</name>
<dbReference type="Pfam" id="PF00239">
    <property type="entry name" value="Resolvase"/>
    <property type="match status" value="1"/>
</dbReference>